<evidence type="ECO:0000313" key="2">
    <source>
        <dbReference type="EMBL" id="MSC34918.1"/>
    </source>
</evidence>
<organism evidence="1 3">
    <name type="scientific">Holdemania massiliensis</name>
    <dbReference type="NCBI Taxonomy" id="1468449"/>
    <lineage>
        <taxon>Bacteria</taxon>
        <taxon>Bacillati</taxon>
        <taxon>Bacillota</taxon>
        <taxon>Erysipelotrichia</taxon>
        <taxon>Erysipelotrichales</taxon>
        <taxon>Erysipelotrichaceae</taxon>
        <taxon>Holdemania</taxon>
    </lineage>
</organism>
<keyword evidence="4" id="KW-1185">Reference proteome</keyword>
<dbReference type="AlphaFoldDB" id="A0A6N7SB81"/>
<gene>
    <name evidence="2" type="ORF">GKD88_17500</name>
    <name evidence="1" type="ORF">GKE08_17665</name>
</gene>
<dbReference type="OrthoDB" id="1656531at2"/>
<dbReference type="EMBL" id="WKPJ01000046">
    <property type="protein sequence ID" value="MSA91154.1"/>
    <property type="molecule type" value="Genomic_DNA"/>
</dbReference>
<sequence length="144" mass="16724">MAVDERIKRTKDKLRVYGSYSREISKLRVWLLDLSTYLWLHEDWPEQAAREMRIRGLDNKHPPGQQLCVQKAAIEAQLQQTLTARSALGLDDWLDSLSVEDRQIIRLVYEEGYSYQAAAPMVNMSKTGLQYRIDQICKSPYAYG</sequence>
<dbReference type="InterPro" id="IPR036388">
    <property type="entry name" value="WH-like_DNA-bd_sf"/>
</dbReference>
<accession>A0A6N7SB81</accession>
<dbReference type="Proteomes" id="UP000480929">
    <property type="component" value="Unassembled WGS sequence"/>
</dbReference>
<dbReference type="SUPFAM" id="SSF88659">
    <property type="entry name" value="Sigma3 and sigma4 domains of RNA polymerase sigma factors"/>
    <property type="match status" value="1"/>
</dbReference>
<reference evidence="3 4" key="1">
    <citation type="journal article" date="2019" name="Nat. Med.">
        <title>A library of human gut bacterial isolates paired with longitudinal multiomics data enables mechanistic microbiome research.</title>
        <authorList>
            <person name="Poyet M."/>
            <person name="Groussin M."/>
            <person name="Gibbons S.M."/>
            <person name="Avila-Pacheco J."/>
            <person name="Jiang X."/>
            <person name="Kearney S.M."/>
            <person name="Perrotta A.R."/>
            <person name="Berdy B."/>
            <person name="Zhao S."/>
            <person name="Lieberman T.D."/>
            <person name="Swanson P.K."/>
            <person name="Smith M."/>
            <person name="Roesemann S."/>
            <person name="Alexander J.E."/>
            <person name="Rich S.A."/>
            <person name="Livny J."/>
            <person name="Vlamakis H."/>
            <person name="Clish C."/>
            <person name="Bullock K."/>
            <person name="Deik A."/>
            <person name="Scott J."/>
            <person name="Pierce K.A."/>
            <person name="Xavier R.J."/>
            <person name="Alm E.J."/>
        </authorList>
    </citation>
    <scope>NUCLEOTIDE SEQUENCE [LARGE SCALE GENOMIC DNA]</scope>
    <source>
        <strain evidence="1 3">BIOML-A4</strain>
        <strain evidence="2 4">BIOML-A5</strain>
    </source>
</reference>
<dbReference type="Proteomes" id="UP000433575">
    <property type="component" value="Unassembled WGS sequence"/>
</dbReference>
<dbReference type="Gene3D" id="1.10.10.10">
    <property type="entry name" value="Winged helix-like DNA-binding domain superfamily/Winged helix DNA-binding domain"/>
    <property type="match status" value="1"/>
</dbReference>
<name>A0A6N7SB81_9FIRM</name>
<comment type="caution">
    <text evidence="1">The sequence shown here is derived from an EMBL/GenBank/DDBJ whole genome shotgun (WGS) entry which is preliminary data.</text>
</comment>
<evidence type="ECO:0000313" key="4">
    <source>
        <dbReference type="Proteomes" id="UP000480929"/>
    </source>
</evidence>
<dbReference type="InterPro" id="IPR013324">
    <property type="entry name" value="RNA_pol_sigma_r3/r4-like"/>
</dbReference>
<dbReference type="EMBL" id="WKPI01000049">
    <property type="protein sequence ID" value="MSC34918.1"/>
    <property type="molecule type" value="Genomic_DNA"/>
</dbReference>
<proteinExistence type="predicted"/>
<evidence type="ECO:0000313" key="3">
    <source>
        <dbReference type="Proteomes" id="UP000433575"/>
    </source>
</evidence>
<evidence type="ECO:0000313" key="1">
    <source>
        <dbReference type="EMBL" id="MSA91154.1"/>
    </source>
</evidence>
<protein>
    <submittedName>
        <fullName evidence="1">Uncharacterized protein</fullName>
    </submittedName>
</protein>